<dbReference type="RefSeq" id="XP_067763520.1">
    <property type="nucleotide sequence ID" value="XM_067908699.1"/>
</dbReference>
<sequence length="1317" mass="155027">MNPILVTPQCPIKYNGSSTFPILIKRNFQPVVKDGMLYISQQTQERKISIFNQFPSVYIFSTLLNKEYEQIQNFYPLFNAMLKRSEYINSSSFAIQLQSLKLKVSLNNDKIIKFIEKEAVENDRNVAIKILKQLDPIILKYITKSTLSYEQGNFSQLIKNLENEKLLSNYKIFKLSTFSLIALDAADKISQMIDGIQVLLNYSTSDLLKEVGFISAPISQQFIIERNKDMQNIMEFPCIADQINKKAKYKLIEKQQFSQIFQLSEIQQILTKICYKTNFLSIKNDIIRQNTVLKSFSTQEYESEEQYLKIIFSQVGLILNKTNILYQLQDGLFYPLIIKLLFHQNNCISMTALNIPFQEIIDIYSEISINYESNLQNCDFFKDRFSKIMTKTRHTNIALGQAVLKSLTKDLSKIFKDFNIDPQSPLFFPEQLFQSLNNYTSFRLYAILLVRTLQQSSTLLNCQKIHPLDHQTQLKVSNYQQHLLFLSQFFMKYDQILLIQRKFRENQSYQRISLLDQFKLNILNIQKQSRYILAIKYSQIRKSAINRIQKCFRLQITLKNISAYLLRQNLYFKSSTFIQSFFKMQLCISQYQKIQASIKKIQNACVPIKIMKLSIIYQDQIQNLYQKRLFTSSLLIQQSIRNKIYDNKIISKAKQYFIEFQKIKIIQKFAHERIIIAKILQLSQQYYIQKLQVFDAALNLQQSLRQIFRTRCIIKFQIQVQESMILYCKKINMIKSALKLHQLNENIIIKAQKHHNIVVQLSLDAQKLQFLIKQILQQRRKDQLRNMIQDSYKQFIQYTIQVQSYIRYQKYSNQILDLAKIQYQRISTSNIIKQYLKKARLENIIVQRAGQHYLAKLLLYQQTYNLQKQIREHKRLILQLKLKNILNQSYNQFTGQVIHIQKKIRYRQMLDNIIKKAALYQLQTMAVFKLKMAIKKHQQNKQILSLAQLYYSNVQTLLEKQRLSALAIQCKFRNNQLTQSVKILQNSFQQILLHKNLIQLAKIQQEQIDKTIGISKNLVAVFQNYMKIQRNQSLKHKLNRCILQAEDSIITIQIKFKQIQHRDFLKIMFRQYIDNKQNKVIKLQLLLRKVVNAHHDKDRLQKSQLAASQLNSSLSQSKVLRSGRHAQKTPLHVSANVSLKALLRSHQPFTQYPNFERLYHAVSLNSTLLEIIQNPEFTCCVLACIRQLPLEQKRAPRSNYRKFGIILFNLLGMCLTKEDFKNQQQLYPLSTRALMQEKRLPATLEAACNVLDTGMLLCRDMRLSQICAPMGQVLGEFYRAKLAQSRLESCKGQIGRYMGGLSDAGRERALAAWCWSE</sequence>
<comment type="caution">
    <text evidence="1">The sequence shown here is derived from an EMBL/GenBank/DDBJ whole genome shotgun (WGS) entry which is preliminary data.</text>
</comment>
<accession>A0A9P8RXD5</accession>
<keyword evidence="2" id="KW-1185">Reference proteome</keyword>
<dbReference type="GeneID" id="94298883"/>
<reference evidence="1 2" key="1">
    <citation type="journal article" date="2014" name="PLoS Genet.">
        <title>The Genome of Spironucleus salmonicida Highlights a Fish Pathogen Adapted to Fluctuating Environments.</title>
        <authorList>
            <person name="Xu F."/>
            <person name="Jerlstrom-Hultqvist J."/>
            <person name="Einarsson E."/>
            <person name="Astvaldsson A."/>
            <person name="Svard S.G."/>
            <person name="Andersson J.O."/>
        </authorList>
    </citation>
    <scope>NUCLEOTIDE SEQUENCE [LARGE SCALE GENOMIC DNA]</scope>
    <source>
        <strain evidence="1 2">ATCC 50377</strain>
    </source>
</reference>
<evidence type="ECO:0000313" key="2">
    <source>
        <dbReference type="Proteomes" id="UP000018208"/>
    </source>
</evidence>
<name>A0A9P8RXD5_9EUKA</name>
<gene>
    <name evidence="1" type="ORF">SS50377_24860</name>
</gene>
<organism evidence="1 2">
    <name type="scientific">Spironucleus salmonicida</name>
    <dbReference type="NCBI Taxonomy" id="348837"/>
    <lineage>
        <taxon>Eukaryota</taxon>
        <taxon>Metamonada</taxon>
        <taxon>Diplomonadida</taxon>
        <taxon>Hexamitidae</taxon>
        <taxon>Hexamitinae</taxon>
        <taxon>Spironucleus</taxon>
    </lineage>
</organism>
<protein>
    <submittedName>
        <fullName evidence="1">Uncharacterized protein</fullName>
    </submittedName>
</protein>
<dbReference type="KEGG" id="ssao:94298883"/>
<proteinExistence type="predicted"/>
<dbReference type="EMBL" id="AUWU02000005">
    <property type="protein sequence ID" value="KAH0572747.1"/>
    <property type="molecule type" value="Genomic_DNA"/>
</dbReference>
<dbReference type="Proteomes" id="UP000018208">
    <property type="component" value="Unassembled WGS sequence"/>
</dbReference>
<evidence type="ECO:0000313" key="1">
    <source>
        <dbReference type="EMBL" id="KAH0572747.1"/>
    </source>
</evidence>